<keyword evidence="2" id="KW-0472">Membrane</keyword>
<keyword evidence="2" id="KW-1133">Transmembrane helix</keyword>
<feature type="region of interest" description="Disordered" evidence="1">
    <location>
        <begin position="38"/>
        <end position="79"/>
    </location>
</feature>
<proteinExistence type="predicted"/>
<dbReference type="RefSeq" id="WP_369941914.1">
    <property type="nucleotide sequence ID" value="NZ_JBCLUF010000017.1"/>
</dbReference>
<keyword evidence="4" id="KW-1185">Reference proteome</keyword>
<feature type="compositionally biased region" description="Acidic residues" evidence="1">
    <location>
        <begin position="70"/>
        <end position="79"/>
    </location>
</feature>
<protein>
    <submittedName>
        <fullName evidence="3">Uncharacterized protein</fullName>
    </submittedName>
</protein>
<accession>A0ABV4DPI7</accession>
<dbReference type="EMBL" id="JBCLUF010000017">
    <property type="protein sequence ID" value="MEY8662395.1"/>
    <property type="molecule type" value="Genomic_DNA"/>
</dbReference>
<feature type="transmembrane region" description="Helical" evidence="2">
    <location>
        <begin position="12"/>
        <end position="33"/>
    </location>
</feature>
<evidence type="ECO:0000313" key="4">
    <source>
        <dbReference type="Proteomes" id="UP001565236"/>
    </source>
</evidence>
<organism evidence="3 4">
    <name type="scientific">Ligilactobacillus faecis</name>
    <dbReference type="NCBI Taxonomy" id="762833"/>
    <lineage>
        <taxon>Bacteria</taxon>
        <taxon>Bacillati</taxon>
        <taxon>Bacillota</taxon>
        <taxon>Bacilli</taxon>
        <taxon>Lactobacillales</taxon>
        <taxon>Lactobacillaceae</taxon>
        <taxon>Ligilactobacillus</taxon>
    </lineage>
</organism>
<keyword evidence="2" id="KW-0812">Transmembrane</keyword>
<comment type="caution">
    <text evidence="3">The sequence shown here is derived from an EMBL/GenBank/DDBJ whole genome shotgun (WGS) entry which is preliminary data.</text>
</comment>
<evidence type="ECO:0000313" key="3">
    <source>
        <dbReference type="EMBL" id="MEY8662395.1"/>
    </source>
</evidence>
<reference evidence="3 4" key="1">
    <citation type="submission" date="2024-03" db="EMBL/GenBank/DDBJ databases">
        <title>Mouse gut bacterial collection (mGBC) of GemPharmatech.</title>
        <authorList>
            <person name="He Y."/>
            <person name="Dong L."/>
            <person name="Wu D."/>
            <person name="Gao X."/>
            <person name="Lin Z."/>
        </authorList>
    </citation>
    <scope>NUCLEOTIDE SEQUENCE [LARGE SCALE GENOMIC DNA]</scope>
    <source>
        <strain evidence="3 4">15-30</strain>
    </source>
</reference>
<feature type="compositionally biased region" description="Low complexity" evidence="1">
    <location>
        <begin position="38"/>
        <end position="69"/>
    </location>
</feature>
<gene>
    <name evidence="3" type="ORF">AALT52_05780</name>
</gene>
<name>A0ABV4DPI7_9LACO</name>
<dbReference type="Proteomes" id="UP001565236">
    <property type="component" value="Unassembled WGS sequence"/>
</dbReference>
<evidence type="ECO:0000256" key="2">
    <source>
        <dbReference type="SAM" id="Phobius"/>
    </source>
</evidence>
<sequence length="181" mass="19778">MSEHKPPYKNDIALVIGLIICATLFVFIILGNISSQNSNSLSVDESSSSITETSSSTEVDFLDTSSSSETSDEELDSDTTDAIVDILDTTFDKVADVGFDDENEVITLTPKDPNFTAAALDASTSEDWEEMTDSLDELSQTIHKNFKVSIPLVIINPHNTDKILYETLDGVPVYDVKNTTE</sequence>
<evidence type="ECO:0000256" key="1">
    <source>
        <dbReference type="SAM" id="MobiDB-lite"/>
    </source>
</evidence>